<comment type="caution">
    <text evidence="12">The sequence shown here is derived from an EMBL/GenBank/DDBJ whole genome shotgun (WGS) entry which is preliminary data.</text>
</comment>
<evidence type="ECO:0000256" key="8">
    <source>
        <dbReference type="ARBA" id="ARBA00022840"/>
    </source>
</evidence>
<dbReference type="Pfam" id="PF03744">
    <property type="entry name" value="BioW"/>
    <property type="match status" value="1"/>
</dbReference>
<dbReference type="RefSeq" id="WP_060807355.1">
    <property type="nucleotide sequence ID" value="NZ_KQ958060.1"/>
</dbReference>
<evidence type="ECO:0000256" key="10">
    <source>
        <dbReference type="ARBA" id="ARBA00049553"/>
    </source>
</evidence>
<accession>A0A133S5Y9</accession>
<keyword evidence="7 11" id="KW-0093">Biotin biosynthesis</keyword>
<dbReference type="Proteomes" id="UP000070226">
    <property type="component" value="Unassembled WGS sequence"/>
</dbReference>
<comment type="subunit">
    <text evidence="3 11">Homodimer.</text>
</comment>
<dbReference type="PATRIC" id="fig|39777.7.peg.610"/>
<comment type="catalytic activity">
    <reaction evidence="10 11">
        <text>heptanedioate + ATP + CoA = 6-carboxyhexanoyl-CoA + AMP + diphosphate</text>
        <dbReference type="Rhea" id="RHEA:14781"/>
        <dbReference type="ChEBI" id="CHEBI:30616"/>
        <dbReference type="ChEBI" id="CHEBI:33019"/>
        <dbReference type="ChEBI" id="CHEBI:36165"/>
        <dbReference type="ChEBI" id="CHEBI:57287"/>
        <dbReference type="ChEBI" id="CHEBI:57360"/>
        <dbReference type="ChEBI" id="CHEBI:456215"/>
        <dbReference type="EC" id="6.2.1.14"/>
    </reaction>
</comment>
<evidence type="ECO:0000256" key="5">
    <source>
        <dbReference type="ARBA" id="ARBA00022598"/>
    </source>
</evidence>
<dbReference type="InterPro" id="IPR005499">
    <property type="entry name" value="BioW"/>
</dbReference>
<protein>
    <recommendedName>
        <fullName evidence="4 11">6-carboxyhexanoate--CoA ligase</fullName>
        <ecNumber evidence="4 11">6.2.1.14</ecNumber>
    </recommendedName>
    <alternativeName>
        <fullName evidence="11">Pimeloyl-CoA synthase</fullName>
    </alternativeName>
</protein>
<dbReference type="EC" id="6.2.1.14" evidence="4 11"/>
<proteinExistence type="inferred from homology"/>
<evidence type="ECO:0000256" key="9">
    <source>
        <dbReference type="ARBA" id="ARBA00022842"/>
    </source>
</evidence>
<evidence type="ECO:0000313" key="12">
    <source>
        <dbReference type="EMBL" id="KXA65106.1"/>
    </source>
</evidence>
<keyword evidence="8 11" id="KW-0067">ATP-binding</keyword>
<sequence length="242" mass="26839">MMGLYSIRMRGAEGGPHEEGGRHISGAERIVEESDLESVASALIHRALHHSKGKSDFINIRIDAVHDEDIAYVDCIAIDEHQTESVKESHELAKELLQSVVAHKAVENAFTELGQLPGNMRGAILMDANTGVRLDQDTMRGVRVSHMDACGNETRSMNVHMREALVLATKVQSCPGIVGELCWSDDPDYTVGYVACNGIYHRIPNMKEMGNPIGGRVFFVDTDKPIREIVDYLENTTVLVRW</sequence>
<comment type="cofactor">
    <cofactor evidence="1 11">
        <name>Mg(2+)</name>
        <dbReference type="ChEBI" id="CHEBI:18420"/>
    </cofactor>
</comment>
<dbReference type="GO" id="GO:0005524">
    <property type="term" value="F:ATP binding"/>
    <property type="evidence" value="ECO:0007669"/>
    <property type="project" value="UniProtKB-KW"/>
</dbReference>
<reference evidence="12 13" key="1">
    <citation type="submission" date="2016-01" db="EMBL/GenBank/DDBJ databases">
        <authorList>
            <person name="Oliw E.H."/>
        </authorList>
    </citation>
    <scope>NUCLEOTIDE SEQUENCE [LARGE SCALE GENOMIC DNA]</scope>
    <source>
        <strain evidence="12 13">CMW7756B</strain>
    </source>
</reference>
<evidence type="ECO:0000256" key="11">
    <source>
        <dbReference type="HAMAP-Rule" id="MF_00668"/>
    </source>
</evidence>
<dbReference type="NCBIfam" id="TIGR01204">
    <property type="entry name" value="bioW"/>
    <property type="match status" value="1"/>
</dbReference>
<dbReference type="AlphaFoldDB" id="A0A133S5Y9"/>
<dbReference type="GO" id="GO:0009102">
    <property type="term" value="P:biotin biosynthetic process"/>
    <property type="evidence" value="ECO:0007669"/>
    <property type="project" value="UniProtKB-UniRule"/>
</dbReference>
<evidence type="ECO:0000256" key="7">
    <source>
        <dbReference type="ARBA" id="ARBA00022756"/>
    </source>
</evidence>
<dbReference type="GO" id="GO:0000287">
    <property type="term" value="F:magnesium ion binding"/>
    <property type="evidence" value="ECO:0007669"/>
    <property type="project" value="UniProtKB-UniRule"/>
</dbReference>
<dbReference type="HAMAP" id="MF_00668">
    <property type="entry name" value="BioW"/>
    <property type="match status" value="1"/>
</dbReference>
<dbReference type="EMBL" id="LRQT01000013">
    <property type="protein sequence ID" value="KXA65106.1"/>
    <property type="molecule type" value="Genomic_DNA"/>
</dbReference>
<comment type="function">
    <text evidence="11">Catalyzes the transformation of pimelate into pimeloyl-CoA with concomitant hydrolysis of ATP to AMP.</text>
</comment>
<comment type="pathway">
    <text evidence="2 11">Metabolic intermediate metabolism; pimeloyl-CoA biosynthesis; pimeloyl-CoA from pimelate: step 1/1.</text>
</comment>
<organism evidence="12">
    <name type="scientific">Veillonella atypica</name>
    <dbReference type="NCBI Taxonomy" id="39777"/>
    <lineage>
        <taxon>Bacteria</taxon>
        <taxon>Bacillati</taxon>
        <taxon>Bacillota</taxon>
        <taxon>Negativicutes</taxon>
        <taxon>Veillonellales</taxon>
        <taxon>Veillonellaceae</taxon>
        <taxon>Veillonella</taxon>
    </lineage>
</organism>
<dbReference type="NCBIfam" id="NF002360">
    <property type="entry name" value="PRK01322.1"/>
    <property type="match status" value="1"/>
</dbReference>
<keyword evidence="9 11" id="KW-0460">Magnesium</keyword>
<dbReference type="UniPathway" id="UPA00999">
    <property type="reaction ID" value="UER00351"/>
</dbReference>
<evidence type="ECO:0000313" key="13">
    <source>
        <dbReference type="Proteomes" id="UP000070226"/>
    </source>
</evidence>
<comment type="similarity">
    <text evidence="11">Belongs to the BioW family.</text>
</comment>
<dbReference type="STRING" id="39777.B7L28_04875"/>
<evidence type="ECO:0000256" key="2">
    <source>
        <dbReference type="ARBA" id="ARBA00005075"/>
    </source>
</evidence>
<name>A0A133S5Y9_9FIRM</name>
<evidence type="ECO:0000256" key="4">
    <source>
        <dbReference type="ARBA" id="ARBA00012984"/>
    </source>
</evidence>
<keyword evidence="5 11" id="KW-0436">Ligase</keyword>
<evidence type="ECO:0000256" key="3">
    <source>
        <dbReference type="ARBA" id="ARBA00011738"/>
    </source>
</evidence>
<dbReference type="GO" id="GO:0042410">
    <property type="term" value="F:6-carboxyhexanoate-CoA ligase activity"/>
    <property type="evidence" value="ECO:0007669"/>
    <property type="project" value="UniProtKB-UniRule"/>
</dbReference>
<evidence type="ECO:0000256" key="1">
    <source>
        <dbReference type="ARBA" id="ARBA00001946"/>
    </source>
</evidence>
<gene>
    <name evidence="11" type="primary">bioW</name>
    <name evidence="12" type="ORF">HMPREF3233_00620</name>
</gene>
<evidence type="ECO:0000256" key="6">
    <source>
        <dbReference type="ARBA" id="ARBA00022741"/>
    </source>
</evidence>
<keyword evidence="6 11" id="KW-0547">Nucleotide-binding</keyword>